<sequence>MMSDDANFQDYTIEVYPTNVQNENIYGSAVANNGIITDFKWSHEIIKLLLDLRLSREIDFNQPLSKKRNLWNTIAEEIYQISQCKVTGDMCDVKYRNLLATYKSNRKKKDQNNECSITWEYFTQFDSVLGEKVYSAKDMTGANFENYSREVYASIKIEKEIIACGSEIATASTATDFKWTPETTKLLLDLRLSREKEFNQPQCKKKNLWNAIAEEMCQSGYCNLTSDMCDVKYRNLLATYKSNKRKKEQSGESAITWEYFTQFDIVLGDKVFFAPSKDMIGANLLINNSNVSNAASSSNISFLEEGSSGGGGTKGCAKKRKTEISFNEYLYLKLKREEAKQKEKEKKEEERWKEKKYLKEREIRAIEALAEAIARKYK</sequence>
<dbReference type="InterPro" id="IPR044822">
    <property type="entry name" value="Myb_DNA-bind_4"/>
</dbReference>
<dbReference type="AlphaFoldDB" id="A0AAV8Z8C2"/>
<protein>
    <recommendedName>
        <fullName evidence="1">Myb/SANT-like DNA-binding domain-containing protein</fullName>
    </recommendedName>
</protein>
<dbReference type="Pfam" id="PF13837">
    <property type="entry name" value="Myb_DNA-bind_4"/>
    <property type="match status" value="2"/>
</dbReference>
<dbReference type="PANTHER" id="PTHR47595:SF1">
    <property type="entry name" value="MYB_SANT-LIKE DNA-BINDING DOMAIN-CONTAINING PROTEIN"/>
    <property type="match status" value="1"/>
</dbReference>
<gene>
    <name evidence="2" type="ORF">NQ314_006095</name>
</gene>
<evidence type="ECO:0000313" key="3">
    <source>
        <dbReference type="Proteomes" id="UP001162156"/>
    </source>
</evidence>
<dbReference type="Gene3D" id="1.10.10.60">
    <property type="entry name" value="Homeodomain-like"/>
    <property type="match status" value="2"/>
</dbReference>
<organism evidence="2 3">
    <name type="scientific">Rhamnusium bicolor</name>
    <dbReference type="NCBI Taxonomy" id="1586634"/>
    <lineage>
        <taxon>Eukaryota</taxon>
        <taxon>Metazoa</taxon>
        <taxon>Ecdysozoa</taxon>
        <taxon>Arthropoda</taxon>
        <taxon>Hexapoda</taxon>
        <taxon>Insecta</taxon>
        <taxon>Pterygota</taxon>
        <taxon>Neoptera</taxon>
        <taxon>Endopterygota</taxon>
        <taxon>Coleoptera</taxon>
        <taxon>Polyphaga</taxon>
        <taxon>Cucujiformia</taxon>
        <taxon>Chrysomeloidea</taxon>
        <taxon>Cerambycidae</taxon>
        <taxon>Lepturinae</taxon>
        <taxon>Rhagiini</taxon>
        <taxon>Rhamnusium</taxon>
    </lineage>
</organism>
<keyword evidence="3" id="KW-1185">Reference proteome</keyword>
<accession>A0AAV8Z8C2</accession>
<dbReference type="PANTHER" id="PTHR47595">
    <property type="entry name" value="HEAT SHOCK 70 KDA PROTEIN 14"/>
    <property type="match status" value="1"/>
</dbReference>
<feature type="domain" description="Myb/SANT-like DNA-binding" evidence="1">
    <location>
        <begin position="40"/>
        <end position="127"/>
    </location>
</feature>
<name>A0AAV8Z8C2_9CUCU</name>
<comment type="caution">
    <text evidence="2">The sequence shown here is derived from an EMBL/GenBank/DDBJ whole genome shotgun (WGS) entry which is preliminary data.</text>
</comment>
<reference evidence="2" key="1">
    <citation type="journal article" date="2023" name="Insect Mol. Biol.">
        <title>Genome sequencing provides insights into the evolution of gene families encoding plant cell wall-degrading enzymes in longhorned beetles.</title>
        <authorList>
            <person name="Shin N.R."/>
            <person name="Okamura Y."/>
            <person name="Kirsch R."/>
            <person name="Pauchet Y."/>
        </authorList>
    </citation>
    <scope>NUCLEOTIDE SEQUENCE</scope>
    <source>
        <strain evidence="2">RBIC_L_NR</strain>
    </source>
</reference>
<dbReference type="Proteomes" id="UP001162156">
    <property type="component" value="Unassembled WGS sequence"/>
</dbReference>
<evidence type="ECO:0000259" key="1">
    <source>
        <dbReference type="Pfam" id="PF13837"/>
    </source>
</evidence>
<proteinExistence type="predicted"/>
<feature type="domain" description="Myb/SANT-like DNA-binding" evidence="1">
    <location>
        <begin position="178"/>
        <end position="264"/>
    </location>
</feature>
<evidence type="ECO:0000313" key="2">
    <source>
        <dbReference type="EMBL" id="KAJ8960114.1"/>
    </source>
</evidence>
<dbReference type="EMBL" id="JANEYF010001655">
    <property type="protein sequence ID" value="KAJ8960114.1"/>
    <property type="molecule type" value="Genomic_DNA"/>
</dbReference>